<dbReference type="InterPro" id="IPR011701">
    <property type="entry name" value="MFS"/>
</dbReference>
<feature type="transmembrane region" description="Helical" evidence="7">
    <location>
        <begin position="266"/>
        <end position="285"/>
    </location>
</feature>
<feature type="transmembrane region" description="Helical" evidence="7">
    <location>
        <begin position="170"/>
        <end position="188"/>
    </location>
</feature>
<keyword evidence="6 7" id="KW-0472">Membrane</keyword>
<dbReference type="Pfam" id="PF07690">
    <property type="entry name" value="MFS_1"/>
    <property type="match status" value="1"/>
</dbReference>
<dbReference type="PROSITE" id="PS50850">
    <property type="entry name" value="MFS"/>
    <property type="match status" value="1"/>
</dbReference>
<keyword evidence="2" id="KW-0813">Transport</keyword>
<dbReference type="AlphaFoldDB" id="A0A1Y0IR28"/>
<evidence type="ECO:0000256" key="6">
    <source>
        <dbReference type="ARBA" id="ARBA00023136"/>
    </source>
</evidence>
<gene>
    <name evidence="9" type="ORF">CBW65_20505</name>
</gene>
<dbReference type="InterPro" id="IPR036259">
    <property type="entry name" value="MFS_trans_sf"/>
</dbReference>
<dbReference type="InterPro" id="IPR020846">
    <property type="entry name" value="MFS_dom"/>
</dbReference>
<feature type="domain" description="Major facilitator superfamily (MFS) profile" evidence="8">
    <location>
        <begin position="17"/>
        <end position="410"/>
    </location>
</feature>
<evidence type="ECO:0000256" key="5">
    <source>
        <dbReference type="ARBA" id="ARBA00022989"/>
    </source>
</evidence>
<dbReference type="GO" id="GO:0022857">
    <property type="term" value="F:transmembrane transporter activity"/>
    <property type="evidence" value="ECO:0007669"/>
    <property type="project" value="InterPro"/>
</dbReference>
<feature type="transmembrane region" description="Helical" evidence="7">
    <location>
        <begin position="226"/>
        <end position="246"/>
    </location>
</feature>
<evidence type="ECO:0000313" key="10">
    <source>
        <dbReference type="Proteomes" id="UP000195437"/>
    </source>
</evidence>
<evidence type="ECO:0000256" key="1">
    <source>
        <dbReference type="ARBA" id="ARBA00004651"/>
    </source>
</evidence>
<dbReference type="SUPFAM" id="SSF103473">
    <property type="entry name" value="MFS general substrate transporter"/>
    <property type="match status" value="1"/>
</dbReference>
<dbReference type="GO" id="GO:0005886">
    <property type="term" value="C:plasma membrane"/>
    <property type="evidence" value="ECO:0007669"/>
    <property type="project" value="UniProtKB-SubCell"/>
</dbReference>
<dbReference type="InterPro" id="IPR050171">
    <property type="entry name" value="MFS_Transporters"/>
</dbReference>
<dbReference type="Proteomes" id="UP000195437">
    <property type="component" value="Chromosome"/>
</dbReference>
<dbReference type="PANTHER" id="PTHR23517">
    <property type="entry name" value="RESISTANCE PROTEIN MDTM, PUTATIVE-RELATED-RELATED"/>
    <property type="match status" value="1"/>
</dbReference>
<keyword evidence="5 7" id="KW-1133">Transmembrane helix</keyword>
<accession>A0A1Y0IR28</accession>
<evidence type="ECO:0000313" key="9">
    <source>
        <dbReference type="EMBL" id="ARU63092.1"/>
    </source>
</evidence>
<keyword evidence="10" id="KW-1185">Reference proteome</keyword>
<reference evidence="10" key="1">
    <citation type="submission" date="2017-05" db="EMBL/GenBank/DDBJ databases">
        <authorList>
            <person name="Sung H."/>
        </authorList>
    </citation>
    <scope>NUCLEOTIDE SEQUENCE [LARGE SCALE GENOMIC DNA]</scope>
    <source>
        <strain evidence="10">AR23208</strain>
    </source>
</reference>
<protein>
    <recommendedName>
        <fullName evidence="8">Major facilitator superfamily (MFS) profile domain-containing protein</fullName>
    </recommendedName>
</protein>
<organism evidence="9 10">
    <name type="scientific">Tumebacillus avium</name>
    <dbReference type="NCBI Taxonomy" id="1903704"/>
    <lineage>
        <taxon>Bacteria</taxon>
        <taxon>Bacillati</taxon>
        <taxon>Bacillota</taxon>
        <taxon>Bacilli</taxon>
        <taxon>Bacillales</taxon>
        <taxon>Alicyclobacillaceae</taxon>
        <taxon>Tumebacillus</taxon>
    </lineage>
</organism>
<evidence type="ECO:0000256" key="2">
    <source>
        <dbReference type="ARBA" id="ARBA00022448"/>
    </source>
</evidence>
<feature type="transmembrane region" description="Helical" evidence="7">
    <location>
        <begin position="17"/>
        <end position="38"/>
    </location>
</feature>
<feature type="transmembrane region" description="Helical" evidence="7">
    <location>
        <begin position="108"/>
        <end position="129"/>
    </location>
</feature>
<sequence>MGIMTRLRDAVNTYPKILWFLAFGGFLNVAGLSFIWPLNSLYISGELGRPLTVAGIVLLLHSAGASIGQLTGGTLFDKIGGRPVLLLGLFSSATLMSLIGLFDSWPLYVTVMFLYGFTASLTFPALNAFAAKSWPEGGRRAFNFIYVANNIGVAVGTAAGGLVASYSFQLAFFSAAFTFLLFAVFVLFKIHDRPVSPEAQAARAAQAASANETAAAGVLIERKIPWVPVMSLFVGFLTIWVVYVQWQTSISVHMQENGIALSMYSLLWTINGVLIFAGQPLLAYVVKYFKTLSSQMYLGTALFLLCYAILLTADSYWVFMIGMIILTFGEMLLWPGIPAAVAQLSPPSRAGFLQGLIGSASTAGRMLGPMLGGLLYDNTSFSTLLMVMVFLHALPTAAFILYARTHKKERT</sequence>
<keyword evidence="4 7" id="KW-0812">Transmembrane</keyword>
<dbReference type="InterPro" id="IPR001958">
    <property type="entry name" value="Tet-R_TetA/multi-R_MdtG-like"/>
</dbReference>
<name>A0A1Y0IR28_9BACL</name>
<dbReference type="Gene3D" id="1.20.1250.20">
    <property type="entry name" value="MFS general substrate transporter like domains"/>
    <property type="match status" value="2"/>
</dbReference>
<feature type="transmembrane region" description="Helical" evidence="7">
    <location>
        <begin position="50"/>
        <end position="72"/>
    </location>
</feature>
<comment type="subcellular location">
    <subcellularLocation>
        <location evidence="1">Cell membrane</location>
        <topology evidence="1">Multi-pass membrane protein</topology>
    </subcellularLocation>
</comment>
<feature type="transmembrane region" description="Helical" evidence="7">
    <location>
        <begin position="141"/>
        <end position="164"/>
    </location>
</feature>
<evidence type="ECO:0000256" key="4">
    <source>
        <dbReference type="ARBA" id="ARBA00022692"/>
    </source>
</evidence>
<dbReference type="KEGG" id="tum:CBW65_20505"/>
<keyword evidence="3" id="KW-1003">Cell membrane</keyword>
<dbReference type="CDD" id="cd17329">
    <property type="entry name" value="MFS_MdtH_MDR_like"/>
    <property type="match status" value="1"/>
</dbReference>
<evidence type="ECO:0000256" key="7">
    <source>
        <dbReference type="SAM" id="Phobius"/>
    </source>
</evidence>
<feature type="transmembrane region" description="Helical" evidence="7">
    <location>
        <begin position="381"/>
        <end position="403"/>
    </location>
</feature>
<feature type="transmembrane region" description="Helical" evidence="7">
    <location>
        <begin position="84"/>
        <end position="102"/>
    </location>
</feature>
<proteinExistence type="predicted"/>
<evidence type="ECO:0000259" key="8">
    <source>
        <dbReference type="PROSITE" id="PS50850"/>
    </source>
</evidence>
<dbReference type="PRINTS" id="PR01035">
    <property type="entry name" value="TCRTETA"/>
</dbReference>
<dbReference type="PANTHER" id="PTHR23517:SF10">
    <property type="entry name" value="MAJOR FACILITATOR SUPERFAMILY (MFS) PROFILE DOMAIN-CONTAINING PROTEIN"/>
    <property type="match status" value="1"/>
</dbReference>
<dbReference type="EMBL" id="CP021434">
    <property type="protein sequence ID" value="ARU63092.1"/>
    <property type="molecule type" value="Genomic_DNA"/>
</dbReference>
<evidence type="ECO:0000256" key="3">
    <source>
        <dbReference type="ARBA" id="ARBA00022475"/>
    </source>
</evidence>